<organism evidence="2">
    <name type="scientific">Bacteroides faecis</name>
    <dbReference type="NCBI Taxonomy" id="674529"/>
    <lineage>
        <taxon>Bacteria</taxon>
        <taxon>Pseudomonadati</taxon>
        <taxon>Bacteroidota</taxon>
        <taxon>Bacteroidia</taxon>
        <taxon>Bacteroidales</taxon>
        <taxon>Bacteroidaceae</taxon>
        <taxon>Bacteroides</taxon>
    </lineage>
</organism>
<dbReference type="PANTHER" id="PTHR31084">
    <property type="entry name" value="ALPHA-L-FUCOSIDASE 2"/>
    <property type="match status" value="1"/>
</dbReference>
<dbReference type="PANTHER" id="PTHR31084:SF0">
    <property type="entry name" value="ALPHA-L-FUCOSIDASE 2"/>
    <property type="match status" value="1"/>
</dbReference>
<dbReference type="GO" id="GO:0004560">
    <property type="term" value="F:alpha-L-fucosidase activity"/>
    <property type="evidence" value="ECO:0007669"/>
    <property type="project" value="TreeGrafter"/>
</dbReference>
<accession>A0A6N2WQZ6</accession>
<proteinExistence type="predicted"/>
<dbReference type="AlphaFoldDB" id="A0A6N2WQZ6"/>
<dbReference type="InterPro" id="IPR027414">
    <property type="entry name" value="GH95_N_dom"/>
</dbReference>
<dbReference type="Gene3D" id="2.70.98.50">
    <property type="entry name" value="putative glycoside hydrolase family protein from bacillus halodurans"/>
    <property type="match status" value="1"/>
</dbReference>
<feature type="domain" description="Glycosyl hydrolase family 95 N-terminal" evidence="1">
    <location>
        <begin position="26"/>
        <end position="168"/>
    </location>
</feature>
<dbReference type="Pfam" id="PF14498">
    <property type="entry name" value="Glyco_hyd_65N_2"/>
    <property type="match status" value="1"/>
</dbReference>
<sequence>MKNRLITLFIVSLGIAGTNAQNHLTLWYKSPAKAWEEALPVGNGRLGAMIFGDTQKERIQFNENTLYSGEPETPKNINIVPDLAHIRQLLGEGKNAEAGTIMQEKWIGRLNEAYQPFGDLYIDFDSKEAVTDYMHSLDMENAVVTTSYKQNGVDISREVFASYPAKLLSYI</sequence>
<protein>
    <recommendedName>
        <fullName evidence="1">Glycosyl hydrolase family 95 N-terminal domain-containing protein</fullName>
    </recommendedName>
</protein>
<gene>
    <name evidence="2" type="ORF">BFLFYP10_03391</name>
</gene>
<reference evidence="2" key="1">
    <citation type="submission" date="2019-11" db="EMBL/GenBank/DDBJ databases">
        <authorList>
            <person name="Feng L."/>
        </authorList>
    </citation>
    <scope>NUCLEOTIDE SEQUENCE</scope>
    <source>
        <strain evidence="2">BfaecisLFYP10</strain>
    </source>
</reference>
<name>A0A6N2WQZ6_9BACE</name>
<dbReference type="EMBL" id="CACRSZ010000074">
    <property type="protein sequence ID" value="VYT44678.1"/>
    <property type="molecule type" value="Genomic_DNA"/>
</dbReference>
<evidence type="ECO:0000259" key="1">
    <source>
        <dbReference type="Pfam" id="PF14498"/>
    </source>
</evidence>
<evidence type="ECO:0000313" key="2">
    <source>
        <dbReference type="EMBL" id="VYT44678.1"/>
    </source>
</evidence>